<proteinExistence type="predicted"/>
<reference evidence="1" key="1">
    <citation type="submission" date="2022-07" db="EMBL/GenBank/DDBJ databases">
        <title>Genome Sequence of Phlebia brevispora.</title>
        <authorList>
            <person name="Buettner E."/>
        </authorList>
    </citation>
    <scope>NUCLEOTIDE SEQUENCE</scope>
    <source>
        <strain evidence="1">MPL23</strain>
    </source>
</reference>
<comment type="caution">
    <text evidence="1">The sequence shown here is derived from an EMBL/GenBank/DDBJ whole genome shotgun (WGS) entry which is preliminary data.</text>
</comment>
<dbReference type="Proteomes" id="UP001148662">
    <property type="component" value="Unassembled WGS sequence"/>
</dbReference>
<evidence type="ECO:0000313" key="1">
    <source>
        <dbReference type="EMBL" id="KAJ3558485.1"/>
    </source>
</evidence>
<evidence type="ECO:0000313" key="2">
    <source>
        <dbReference type="Proteomes" id="UP001148662"/>
    </source>
</evidence>
<keyword evidence="2" id="KW-1185">Reference proteome</keyword>
<accession>A0ACC1TCP9</accession>
<dbReference type="EMBL" id="JANHOG010000086">
    <property type="protein sequence ID" value="KAJ3558485.1"/>
    <property type="molecule type" value="Genomic_DNA"/>
</dbReference>
<name>A0ACC1TCP9_9APHY</name>
<protein>
    <submittedName>
        <fullName evidence="1">Uncharacterized protein</fullName>
    </submittedName>
</protein>
<sequence length="874" mass="96288">MMLIVRLESLELERHPPTRIDSKISGFGDICTVKIKQMYSRYAPVRLCGCTDNIEGHMSGSGTLLKTNGCVVSPQACATVDPKSNAQLIHYIPDPVPARRAQTVSIPFALGPGSDPLLAQLPQDSRVNQTMSTSMPLSDIVAAYQSDLVNNYCIVAALTIVCYEFLITYECYNNSLKTFLQVLYNLPVIVLALFSALRVFALLERAYATAGCVLLLGLAPVGISLYKNSQNVDYYINDPVLGSSCYARSMSSSSLLFEYADFLHPMRSIDLGVAALSTAIAADVVAIVTTWIKTYRQVRQAAANGINASVSATLLQYGTLYFMSCTGVLSQSSDVEPLQPSFQATDPTAIFTNMLPNIILSRFLINLRQNDFVESTDAAHFSQFSVPNFRVPTLPEIIGNLGEPLADRVEELDDQYYPDVDVCEDCSNTGASPSYLGEYDMSRTPRTDDIEIEEVRKLFGDEVSHVLPINSPRCSETSYELDVPHEGLSGNVKLGFSIKQFHLTELPSANLIWVNDFVDKPFSTDDKQITDIQSSAKQNLQKRPLWMMWLDGTGADDLGSVYYAILGKVADSWILVDPWSSKAVSDDWFLRRMVAALCIVDSLHQALVIHLCYYYLVLQYGNPAALGTNVWSMSAQMLLNIIIAFFVQTFLVIRVWKLSRNLWIAIVCELLALASLGVYFYCPLTLFMISELSVAQEKMQPKAVAGLSIALIADLAIAAATSFYLYRSRTGFRRSDGMIARLIGLTFTTGLLTTCVQLVIFVLLLADKRSFYDLAVGFIIKFSVRLMISCVSSLNSRELISGRTGAQDFEFMALSALRKDKTIESSPHAISVVVSHTDGVDESKLPKSPILLAKSASFITTSQPVTKDIAGDLV</sequence>
<gene>
    <name evidence="1" type="ORF">NM688_g904</name>
</gene>
<organism evidence="1 2">
    <name type="scientific">Phlebia brevispora</name>
    <dbReference type="NCBI Taxonomy" id="194682"/>
    <lineage>
        <taxon>Eukaryota</taxon>
        <taxon>Fungi</taxon>
        <taxon>Dikarya</taxon>
        <taxon>Basidiomycota</taxon>
        <taxon>Agaricomycotina</taxon>
        <taxon>Agaricomycetes</taxon>
        <taxon>Polyporales</taxon>
        <taxon>Meruliaceae</taxon>
        <taxon>Phlebia</taxon>
    </lineage>
</organism>